<dbReference type="CDD" id="cd14014">
    <property type="entry name" value="STKc_PknB_like"/>
    <property type="match status" value="1"/>
</dbReference>
<dbReference type="RefSeq" id="WP_075901588.1">
    <property type="nucleotide sequence ID" value="NZ_MKZS01000001.1"/>
</dbReference>
<feature type="repeat" description="WD" evidence="3">
    <location>
        <begin position="498"/>
        <end position="539"/>
    </location>
</feature>
<organism evidence="6 7">
    <name type="scientific">Moorena bouillonii PNG</name>
    <dbReference type="NCBI Taxonomy" id="568701"/>
    <lineage>
        <taxon>Bacteria</taxon>
        <taxon>Bacillati</taxon>
        <taxon>Cyanobacteriota</taxon>
        <taxon>Cyanophyceae</taxon>
        <taxon>Coleofasciculales</taxon>
        <taxon>Coleofasciculaceae</taxon>
        <taxon>Moorena</taxon>
    </lineage>
</organism>
<sequence>MSYCLNPNCPKPYNPDGNKFCQTCGTKLLLGQQYRALKLIAAGGFGRTLLAIDEGKASKSYCVIKQFYPQGNNQANHQANNQANNHPTRAARLFHQEALRLEQLGKHPQIPELFAHFQQDYHWYIVQEFIHGQNLAQELAATEPFREGQIRRLLSQLLPVLNFIHQGKVIHRDIKPENIIRRATIPPGAGVGIITPPDLVLVDFGAAKYATATTLAKTGTTIGSAGYAAPEQIFGKAVFASDIYSLGVTCIHLLTQTQPFNLYDPMENGFVWRDFLVNNPVSRQLSRILDTMIQSSIKLRYQSAIAVMDDLGITQETEAGLTWEPFRRNQLTPQSTGKTGKTGKTNVTSNSRPPRGNPRIIVFAATTLKGHSDEIYSVAFSPDGRTLASGCRDKTIKLWELNTAWEILTFGGWFSKHSAEVRALAFSPKGRSLASGSADHTIKLWNVRTGKEMFTFTGHSGEVNSIAFHPQGYHLASASSDGTIKLWDVRTLTQLTTLTGHSSLIHSVTFRPDGKILASGSADATIKLWDALSGQEIHTFEGHSDQVLAIAFTPNGQTLASASADGTIKLWDIGTAQEITTLNGHLGWVYAIAFDRSGQILASGSADTTIKLWDVDTTQEIGTLNGHSDTIHALAFGPNNRTLASGSFDNTIKIWR</sequence>
<evidence type="ECO:0000259" key="5">
    <source>
        <dbReference type="PROSITE" id="PS50011"/>
    </source>
</evidence>
<feature type="repeat" description="WD" evidence="3">
    <location>
        <begin position="368"/>
        <end position="409"/>
    </location>
</feature>
<proteinExistence type="predicted"/>
<feature type="domain" description="Protein kinase" evidence="5">
    <location>
        <begin position="34"/>
        <end position="313"/>
    </location>
</feature>
<dbReference type="SMART" id="SM00320">
    <property type="entry name" value="WD40"/>
    <property type="match status" value="7"/>
</dbReference>
<dbReference type="InterPro" id="IPR019775">
    <property type="entry name" value="WD40_repeat_CS"/>
</dbReference>
<protein>
    <submittedName>
        <fullName evidence="6">Protein kinase</fullName>
    </submittedName>
</protein>
<dbReference type="GO" id="GO:0004672">
    <property type="term" value="F:protein kinase activity"/>
    <property type="evidence" value="ECO:0007669"/>
    <property type="project" value="InterPro"/>
</dbReference>
<dbReference type="PROSITE" id="PS50011">
    <property type="entry name" value="PROTEIN_KINASE_DOM"/>
    <property type="match status" value="1"/>
</dbReference>
<dbReference type="SUPFAM" id="SSF56112">
    <property type="entry name" value="Protein kinase-like (PK-like)"/>
    <property type="match status" value="1"/>
</dbReference>
<keyword evidence="6" id="KW-0808">Transferase</keyword>
<dbReference type="PROSITE" id="PS50294">
    <property type="entry name" value="WD_REPEATS_REGION"/>
    <property type="match status" value="7"/>
</dbReference>
<evidence type="ECO:0000256" key="3">
    <source>
        <dbReference type="PROSITE-ProRule" id="PRU00221"/>
    </source>
</evidence>
<dbReference type="InterPro" id="IPR011009">
    <property type="entry name" value="Kinase-like_dom_sf"/>
</dbReference>
<evidence type="ECO:0000313" key="6">
    <source>
        <dbReference type="EMBL" id="OLT60915.1"/>
    </source>
</evidence>
<keyword evidence="1 3" id="KW-0853">WD repeat</keyword>
<dbReference type="PRINTS" id="PR00320">
    <property type="entry name" value="GPROTEINBRPT"/>
</dbReference>
<dbReference type="Pfam" id="PF00069">
    <property type="entry name" value="Pkinase"/>
    <property type="match status" value="1"/>
</dbReference>
<feature type="region of interest" description="Disordered" evidence="4">
    <location>
        <begin position="328"/>
        <end position="356"/>
    </location>
</feature>
<dbReference type="InterPro" id="IPR055442">
    <property type="entry name" value="Beta-prop_EML-like_2nd"/>
</dbReference>
<dbReference type="PANTHER" id="PTHR22847">
    <property type="entry name" value="WD40 REPEAT PROTEIN"/>
    <property type="match status" value="1"/>
</dbReference>
<name>A0A1U7N4Q0_9CYAN</name>
<dbReference type="PROSITE" id="PS00678">
    <property type="entry name" value="WD_REPEATS_1"/>
    <property type="match status" value="5"/>
</dbReference>
<dbReference type="SUPFAM" id="SSF50978">
    <property type="entry name" value="WD40 repeat-like"/>
    <property type="match status" value="1"/>
</dbReference>
<dbReference type="Pfam" id="PF00400">
    <property type="entry name" value="WD40"/>
    <property type="match status" value="2"/>
</dbReference>
<dbReference type="Gene3D" id="2.130.10.10">
    <property type="entry name" value="YVTN repeat-like/Quinoprotein amine dehydrogenase"/>
    <property type="match status" value="3"/>
</dbReference>
<feature type="repeat" description="WD" evidence="3">
    <location>
        <begin position="414"/>
        <end position="455"/>
    </location>
</feature>
<dbReference type="NCBIfam" id="NF045510">
    <property type="entry name" value="4Cys_prefix_kin"/>
    <property type="match status" value="1"/>
</dbReference>
<comment type="caution">
    <text evidence="6">The sequence shown here is derived from an EMBL/GenBank/DDBJ whole genome shotgun (WGS) entry which is preliminary data.</text>
</comment>
<dbReference type="PANTHER" id="PTHR22847:SF637">
    <property type="entry name" value="WD REPEAT DOMAIN 5B"/>
    <property type="match status" value="1"/>
</dbReference>
<dbReference type="PROSITE" id="PS50082">
    <property type="entry name" value="WD_REPEATS_2"/>
    <property type="match status" value="7"/>
</dbReference>
<dbReference type="Gene3D" id="1.10.510.10">
    <property type="entry name" value="Transferase(Phosphotransferase) domain 1"/>
    <property type="match status" value="1"/>
</dbReference>
<feature type="repeat" description="WD" evidence="3">
    <location>
        <begin position="456"/>
        <end position="497"/>
    </location>
</feature>
<keyword evidence="2" id="KW-0677">Repeat</keyword>
<evidence type="ECO:0000256" key="2">
    <source>
        <dbReference type="ARBA" id="ARBA00022737"/>
    </source>
</evidence>
<reference evidence="6 7" key="1">
    <citation type="submission" date="2016-10" db="EMBL/GenBank/DDBJ databases">
        <title>Comparative genomics uncovers the prolific and rare metabolic potential of the cyanobacterial genus Moorea.</title>
        <authorList>
            <person name="Leao T."/>
            <person name="Castelao G."/>
            <person name="Korobeynikov A."/>
            <person name="Monroe E.A."/>
            <person name="Podell S."/>
            <person name="Glukhov E."/>
            <person name="Allen E."/>
            <person name="Gerwick W.H."/>
            <person name="Gerwick L."/>
        </authorList>
    </citation>
    <scope>NUCLEOTIDE SEQUENCE [LARGE SCALE GENOMIC DNA]</scope>
    <source>
        <strain evidence="6 7">PNG5-198</strain>
    </source>
</reference>
<feature type="repeat" description="WD" evidence="3">
    <location>
        <begin position="540"/>
        <end position="581"/>
    </location>
</feature>
<dbReference type="Gene3D" id="3.30.200.20">
    <property type="entry name" value="Phosphorylase Kinase, domain 1"/>
    <property type="match status" value="1"/>
</dbReference>
<dbReference type="SMART" id="SM00220">
    <property type="entry name" value="S_TKc"/>
    <property type="match status" value="1"/>
</dbReference>
<gene>
    <name evidence="6" type="ORF">BJP37_19765</name>
</gene>
<accession>A0A1U7N4Q0</accession>
<keyword evidence="6" id="KW-0418">Kinase</keyword>
<dbReference type="Proteomes" id="UP000186657">
    <property type="component" value="Unassembled WGS sequence"/>
</dbReference>
<feature type="compositionally biased region" description="Low complexity" evidence="4">
    <location>
        <begin position="336"/>
        <end position="345"/>
    </location>
</feature>
<evidence type="ECO:0000256" key="4">
    <source>
        <dbReference type="SAM" id="MobiDB-lite"/>
    </source>
</evidence>
<feature type="repeat" description="WD" evidence="3">
    <location>
        <begin position="582"/>
        <end position="623"/>
    </location>
</feature>
<feature type="repeat" description="WD" evidence="3">
    <location>
        <begin position="624"/>
        <end position="656"/>
    </location>
</feature>
<dbReference type="InterPro" id="IPR001680">
    <property type="entry name" value="WD40_rpt"/>
</dbReference>
<dbReference type="Pfam" id="PF23414">
    <property type="entry name" value="Beta-prop_EML_2"/>
    <property type="match status" value="1"/>
</dbReference>
<dbReference type="GO" id="GO:0005524">
    <property type="term" value="F:ATP binding"/>
    <property type="evidence" value="ECO:0007669"/>
    <property type="project" value="InterPro"/>
</dbReference>
<dbReference type="InterPro" id="IPR015943">
    <property type="entry name" value="WD40/YVTN_repeat-like_dom_sf"/>
</dbReference>
<dbReference type="CDD" id="cd00200">
    <property type="entry name" value="WD40"/>
    <property type="match status" value="1"/>
</dbReference>
<keyword evidence="7" id="KW-1185">Reference proteome</keyword>
<dbReference type="InterPro" id="IPR036322">
    <property type="entry name" value="WD40_repeat_dom_sf"/>
</dbReference>
<evidence type="ECO:0000313" key="7">
    <source>
        <dbReference type="Proteomes" id="UP000186657"/>
    </source>
</evidence>
<dbReference type="InterPro" id="IPR000719">
    <property type="entry name" value="Prot_kinase_dom"/>
</dbReference>
<dbReference type="InterPro" id="IPR020472">
    <property type="entry name" value="WD40_PAC1"/>
</dbReference>
<dbReference type="AlphaFoldDB" id="A0A1U7N4Q0"/>
<evidence type="ECO:0000256" key="1">
    <source>
        <dbReference type="ARBA" id="ARBA00022574"/>
    </source>
</evidence>
<dbReference type="EMBL" id="MKZS01000001">
    <property type="protein sequence ID" value="OLT60915.1"/>
    <property type="molecule type" value="Genomic_DNA"/>
</dbReference>